<dbReference type="AlphaFoldDB" id="F7ZA10"/>
<dbReference type="Proteomes" id="UP000001353">
    <property type="component" value="Chromosome"/>
</dbReference>
<reference evidence="2 3" key="1">
    <citation type="journal article" date="2011" name="BMC Genomics">
        <title>Comparative genome analysis and genome-guided physiological analysis of Roseobacter litoralis.</title>
        <authorList>
            <person name="Kalhoefer D."/>
            <person name="Thole S."/>
            <person name="Voget S."/>
            <person name="Lehmann R."/>
            <person name="Liesegang H."/>
            <person name="Wollher A."/>
            <person name="Daniel R."/>
            <person name="Simon M."/>
            <person name="Brinkhoff T."/>
        </authorList>
    </citation>
    <scope>NUCLEOTIDE SEQUENCE [LARGE SCALE GENOMIC DNA]</scope>
    <source>
        <strain evidence="3">ATCC 49566 / DSM 6996 / JCM 21268 / NBRC 15278 / OCh 149</strain>
    </source>
</reference>
<dbReference type="eggNOG" id="COG3019">
    <property type="taxonomic scope" value="Bacteria"/>
</dbReference>
<protein>
    <recommendedName>
        <fullName evidence="4">Metal-binding protein</fullName>
    </recommendedName>
</protein>
<dbReference type="EMBL" id="CP002623">
    <property type="protein sequence ID" value="AEI94163.1"/>
    <property type="molecule type" value="Genomic_DNA"/>
</dbReference>
<evidence type="ECO:0000313" key="2">
    <source>
        <dbReference type="EMBL" id="AEI94163.1"/>
    </source>
</evidence>
<gene>
    <name evidence="2" type="ordered locus">RLO149_c021870</name>
</gene>
<dbReference type="HOGENOM" id="CLU_112034_0_0_5"/>
<name>F7ZA10_ROSLO</name>
<dbReference type="Pfam" id="PF04214">
    <property type="entry name" value="DUF411"/>
    <property type="match status" value="1"/>
</dbReference>
<evidence type="ECO:0000256" key="1">
    <source>
        <dbReference type="SAM" id="SignalP"/>
    </source>
</evidence>
<sequence length="153" mass="16639">MNRRRFIFSSLASGLGAGMLASPARAMSARIEVFKSPTCGCCTAWVEHMTQAGFEVETRDVDQETLWSMKARAGVTPELSSCHTAFIAGYFIEGHVPGTDVQRMLSQRPDALGLTVPGMPLGSPGMEMGNQRDAYDTLLVLRNGRTEVFARHG</sequence>
<keyword evidence="3" id="KW-1185">Reference proteome</keyword>
<feature type="chain" id="PRO_5003372950" description="Metal-binding protein" evidence="1">
    <location>
        <begin position="27"/>
        <end position="153"/>
    </location>
</feature>
<dbReference type="InterPro" id="IPR007332">
    <property type="entry name" value="DUF411"/>
</dbReference>
<feature type="signal peptide" evidence="1">
    <location>
        <begin position="1"/>
        <end position="26"/>
    </location>
</feature>
<dbReference type="STRING" id="391595.RLO149_c021870"/>
<evidence type="ECO:0008006" key="4">
    <source>
        <dbReference type="Google" id="ProtNLM"/>
    </source>
</evidence>
<keyword evidence="1" id="KW-0732">Signal</keyword>
<accession>F7ZA10</accession>
<dbReference type="OrthoDB" id="14727at2"/>
<dbReference type="RefSeq" id="WP_013962087.1">
    <property type="nucleotide sequence ID" value="NC_015730.1"/>
</dbReference>
<dbReference type="KEGG" id="rli:RLO149_c021870"/>
<evidence type="ECO:0000313" key="3">
    <source>
        <dbReference type="Proteomes" id="UP000001353"/>
    </source>
</evidence>
<proteinExistence type="predicted"/>
<organism evidence="2 3">
    <name type="scientific">Roseobacter litoralis (strain ATCC 49566 / DSM 6996 / JCM 21268 / NBRC 15278 / OCh 149)</name>
    <dbReference type="NCBI Taxonomy" id="391595"/>
    <lineage>
        <taxon>Bacteria</taxon>
        <taxon>Pseudomonadati</taxon>
        <taxon>Pseudomonadota</taxon>
        <taxon>Alphaproteobacteria</taxon>
        <taxon>Rhodobacterales</taxon>
        <taxon>Roseobacteraceae</taxon>
        <taxon>Roseobacter</taxon>
    </lineage>
</organism>